<reference evidence="4" key="2">
    <citation type="journal article" date="2017" name="Nat. Plants">
        <title>The Aegilops tauschii genome reveals multiple impacts of transposons.</title>
        <authorList>
            <person name="Zhao G."/>
            <person name="Zou C."/>
            <person name="Li K."/>
            <person name="Wang K."/>
            <person name="Li T."/>
            <person name="Gao L."/>
            <person name="Zhang X."/>
            <person name="Wang H."/>
            <person name="Yang Z."/>
            <person name="Liu X."/>
            <person name="Jiang W."/>
            <person name="Mao L."/>
            <person name="Kong X."/>
            <person name="Jiao Y."/>
            <person name="Jia J."/>
        </authorList>
    </citation>
    <scope>NUCLEOTIDE SEQUENCE [LARGE SCALE GENOMIC DNA]</scope>
    <source>
        <strain evidence="4">cv. AL8/78</strain>
    </source>
</reference>
<evidence type="ECO:0000256" key="1">
    <source>
        <dbReference type="SAM" id="MobiDB-lite"/>
    </source>
</evidence>
<reference evidence="4" key="1">
    <citation type="journal article" date="2014" name="Science">
        <title>Ancient hybridizations among the ancestral genomes of bread wheat.</title>
        <authorList>
            <consortium name="International Wheat Genome Sequencing Consortium,"/>
            <person name="Marcussen T."/>
            <person name="Sandve S.R."/>
            <person name="Heier L."/>
            <person name="Spannagl M."/>
            <person name="Pfeifer M."/>
            <person name="Jakobsen K.S."/>
            <person name="Wulff B.B."/>
            <person name="Steuernagel B."/>
            <person name="Mayer K.F."/>
            <person name="Olsen O.A."/>
        </authorList>
    </citation>
    <scope>NUCLEOTIDE SEQUENCE [LARGE SCALE GENOMIC DNA]</scope>
    <source>
        <strain evidence="4">cv. AL8/78</strain>
    </source>
</reference>
<sequence length="313" mass="35931">QAEDPAGIPEVGKQERARLKQLQKLKKQKIQEILQTQNAAINADMNKKGKGRLKYLLQQTEIFAHFAEGSQTKEKKPRGRGRPASKRRAVEEDDEEYLQEEEDALASSVGTHLLVQPSCINGQMRDYQLAGLNWLIRLYENGINGILADEMGLGKTLQTISLMGYLHEFRGITGPHMVVAPKSTLGNWMNEIARFCPLLRAVKFLGNPEERVGLTSLLFFNYNCYFSWHVNYTLLLFDQNHIREKLLQPGKFDVCVTSFEMAIKEKNALKRFSWRYIIIDEAHRIKNENSLLSKTMRLFSTNYRLLITGTPLQ</sequence>
<dbReference type="SUPFAM" id="SSF52540">
    <property type="entry name" value="P-loop containing nucleoside triphosphate hydrolases"/>
    <property type="match status" value="1"/>
</dbReference>
<dbReference type="InterPro" id="IPR038718">
    <property type="entry name" value="SNF2-like_sf"/>
</dbReference>
<feature type="region of interest" description="Disordered" evidence="1">
    <location>
        <begin position="68"/>
        <end position="95"/>
    </location>
</feature>
<proteinExistence type="predicted"/>
<dbReference type="AlphaFoldDB" id="A0A453DY20"/>
<reference evidence="3" key="3">
    <citation type="journal article" date="2017" name="Nature">
        <title>Genome sequence of the progenitor of the wheat D genome Aegilops tauschii.</title>
        <authorList>
            <person name="Luo M.C."/>
            <person name="Gu Y.Q."/>
            <person name="Puiu D."/>
            <person name="Wang H."/>
            <person name="Twardziok S.O."/>
            <person name="Deal K.R."/>
            <person name="Huo N."/>
            <person name="Zhu T."/>
            <person name="Wang L."/>
            <person name="Wang Y."/>
            <person name="McGuire P.E."/>
            <person name="Liu S."/>
            <person name="Long H."/>
            <person name="Ramasamy R.K."/>
            <person name="Rodriguez J.C."/>
            <person name="Van S.L."/>
            <person name="Yuan L."/>
            <person name="Wang Z."/>
            <person name="Xia Z."/>
            <person name="Xiao L."/>
            <person name="Anderson O.D."/>
            <person name="Ouyang S."/>
            <person name="Liang Y."/>
            <person name="Zimin A.V."/>
            <person name="Pertea G."/>
            <person name="Qi P."/>
            <person name="Bennetzen J.L."/>
            <person name="Dai X."/>
            <person name="Dawson M.W."/>
            <person name="Muller H.G."/>
            <person name="Kugler K."/>
            <person name="Rivarola-Duarte L."/>
            <person name="Spannagl M."/>
            <person name="Mayer K.F.X."/>
            <person name="Lu F.H."/>
            <person name="Bevan M.W."/>
            <person name="Leroy P."/>
            <person name="Li P."/>
            <person name="You F.M."/>
            <person name="Sun Q."/>
            <person name="Liu Z."/>
            <person name="Lyons E."/>
            <person name="Wicker T."/>
            <person name="Salzberg S.L."/>
            <person name="Devos K.M."/>
            <person name="Dvorak J."/>
        </authorList>
    </citation>
    <scope>NUCLEOTIDE SEQUENCE [LARGE SCALE GENOMIC DNA]</scope>
    <source>
        <strain evidence="3">cv. AL8/78</strain>
    </source>
</reference>
<dbReference type="PANTHER" id="PTHR10799">
    <property type="entry name" value="SNF2/RAD54 HELICASE FAMILY"/>
    <property type="match status" value="1"/>
</dbReference>
<dbReference type="GO" id="GO:0005524">
    <property type="term" value="F:ATP binding"/>
    <property type="evidence" value="ECO:0007669"/>
    <property type="project" value="InterPro"/>
</dbReference>
<dbReference type="PROSITE" id="PS51192">
    <property type="entry name" value="HELICASE_ATP_BIND_1"/>
    <property type="match status" value="1"/>
</dbReference>
<dbReference type="Gene3D" id="3.40.50.10810">
    <property type="entry name" value="Tandem AAA-ATPase domain"/>
    <property type="match status" value="1"/>
</dbReference>
<dbReference type="SMART" id="SM00487">
    <property type="entry name" value="DEXDc"/>
    <property type="match status" value="1"/>
</dbReference>
<dbReference type="InterPro" id="IPR014001">
    <property type="entry name" value="Helicase_ATP-bd"/>
</dbReference>
<dbReference type="Pfam" id="PF00176">
    <property type="entry name" value="SNF2-rel_dom"/>
    <property type="match status" value="1"/>
</dbReference>
<dbReference type="EnsemblPlants" id="AET3Gv20153600.10">
    <property type="protein sequence ID" value="AET3Gv20153600.10"/>
    <property type="gene ID" value="AET3Gv20153600"/>
</dbReference>
<evidence type="ECO:0000313" key="3">
    <source>
        <dbReference type="EnsemblPlants" id="AET3Gv20153600.10"/>
    </source>
</evidence>
<name>A0A453DY20_AEGTS</name>
<feature type="compositionally biased region" description="Basic residues" evidence="1">
    <location>
        <begin position="75"/>
        <end position="87"/>
    </location>
</feature>
<reference evidence="3" key="4">
    <citation type="submission" date="2019-03" db="UniProtKB">
        <authorList>
            <consortium name="EnsemblPlants"/>
        </authorList>
    </citation>
    <scope>IDENTIFICATION</scope>
</reference>
<feature type="domain" description="Helicase ATP-binding" evidence="2">
    <location>
        <begin position="136"/>
        <end position="313"/>
    </location>
</feature>
<reference evidence="3" key="5">
    <citation type="journal article" date="2021" name="G3 (Bethesda)">
        <title>Aegilops tauschii genome assembly Aet v5.0 features greater sequence contiguity and improved annotation.</title>
        <authorList>
            <person name="Wang L."/>
            <person name="Zhu T."/>
            <person name="Rodriguez J.C."/>
            <person name="Deal K.R."/>
            <person name="Dubcovsky J."/>
            <person name="McGuire P.E."/>
            <person name="Lux T."/>
            <person name="Spannagl M."/>
            <person name="Mayer K.F.X."/>
            <person name="Baldrich P."/>
            <person name="Meyers B.C."/>
            <person name="Huo N."/>
            <person name="Gu Y.Q."/>
            <person name="Zhou H."/>
            <person name="Devos K.M."/>
            <person name="Bennetzen J.L."/>
            <person name="Unver T."/>
            <person name="Budak H."/>
            <person name="Gulick P.J."/>
            <person name="Galiba G."/>
            <person name="Kalapos B."/>
            <person name="Nelson D.R."/>
            <person name="Li P."/>
            <person name="You F.M."/>
            <person name="Luo M.C."/>
            <person name="Dvorak J."/>
        </authorList>
    </citation>
    <scope>NUCLEOTIDE SEQUENCE [LARGE SCALE GENOMIC DNA]</scope>
    <source>
        <strain evidence="3">cv. AL8/78</strain>
    </source>
</reference>
<accession>A0A453DY20</accession>
<protein>
    <recommendedName>
        <fullName evidence="2">Helicase ATP-binding domain-containing protein</fullName>
    </recommendedName>
</protein>
<organism evidence="3 4">
    <name type="scientific">Aegilops tauschii subsp. strangulata</name>
    <name type="common">Goatgrass</name>
    <dbReference type="NCBI Taxonomy" id="200361"/>
    <lineage>
        <taxon>Eukaryota</taxon>
        <taxon>Viridiplantae</taxon>
        <taxon>Streptophyta</taxon>
        <taxon>Embryophyta</taxon>
        <taxon>Tracheophyta</taxon>
        <taxon>Spermatophyta</taxon>
        <taxon>Magnoliopsida</taxon>
        <taxon>Liliopsida</taxon>
        <taxon>Poales</taxon>
        <taxon>Poaceae</taxon>
        <taxon>BOP clade</taxon>
        <taxon>Pooideae</taxon>
        <taxon>Triticodae</taxon>
        <taxon>Triticeae</taxon>
        <taxon>Triticinae</taxon>
        <taxon>Aegilops</taxon>
    </lineage>
</organism>
<dbReference type="InterPro" id="IPR000330">
    <property type="entry name" value="SNF2_N"/>
</dbReference>
<dbReference type="Proteomes" id="UP000015105">
    <property type="component" value="Chromosome 3D"/>
</dbReference>
<keyword evidence="4" id="KW-1185">Reference proteome</keyword>
<dbReference type="InterPro" id="IPR027417">
    <property type="entry name" value="P-loop_NTPase"/>
</dbReference>
<dbReference type="Gramene" id="AET3Gv20153600.10">
    <property type="protein sequence ID" value="AET3Gv20153600.10"/>
    <property type="gene ID" value="AET3Gv20153600"/>
</dbReference>
<evidence type="ECO:0000259" key="2">
    <source>
        <dbReference type="PROSITE" id="PS51192"/>
    </source>
</evidence>
<evidence type="ECO:0000313" key="4">
    <source>
        <dbReference type="Proteomes" id="UP000015105"/>
    </source>
</evidence>